<dbReference type="GO" id="GO:0006412">
    <property type="term" value="P:translation"/>
    <property type="evidence" value="ECO:0007669"/>
    <property type="project" value="InterPro"/>
</dbReference>
<keyword evidence="4" id="KW-0408">Iron</keyword>
<evidence type="ECO:0000256" key="5">
    <source>
        <dbReference type="ARBA" id="ARBA00023014"/>
    </source>
</evidence>
<dbReference type="InterPro" id="IPR052571">
    <property type="entry name" value="Mt_RNA_Methyltransferase"/>
</dbReference>
<evidence type="ECO:0000256" key="4">
    <source>
        <dbReference type="ARBA" id="ARBA00023004"/>
    </source>
</evidence>
<comment type="function">
    <text evidence="7">Mitochondrial ribosome (mitoribosome) assembly factor. Binds at the interface of the head and body domains of the mitochondrial small ribosomal subunit (mt-SSU), occluding the mRNA channel and preventing compaction of the head domain towards the body. Probable inactive methyltransferase: retains the characteristic folding and ability to bind S-adenosyl-L-methionine, but it probably lost its methyltransferase activity.</text>
</comment>
<dbReference type="InterPro" id="IPR015324">
    <property type="entry name" value="Ribosomal_Rsm22-like"/>
</dbReference>
<gene>
    <name evidence="8" type="ORF">HMPREF1544_08813</name>
</gene>
<protein>
    <submittedName>
        <fullName evidence="8">Uncharacterized protein</fullName>
    </submittedName>
</protein>
<proteinExistence type="predicted"/>
<accession>S2J491</accession>
<keyword evidence="6" id="KW-0496">Mitochondrion</keyword>
<dbReference type="Proteomes" id="UP000014254">
    <property type="component" value="Unassembled WGS sequence"/>
</dbReference>
<keyword evidence="3" id="KW-0809">Transit peptide</keyword>
<dbReference type="PANTHER" id="PTHR13184">
    <property type="entry name" value="37S RIBOSOMAL PROTEIN S22"/>
    <property type="match status" value="1"/>
</dbReference>
<dbReference type="GO" id="GO:0046872">
    <property type="term" value="F:metal ion binding"/>
    <property type="evidence" value="ECO:0007669"/>
    <property type="project" value="UniProtKB-KW"/>
</dbReference>
<dbReference type="GO" id="GO:0051536">
    <property type="term" value="F:iron-sulfur cluster binding"/>
    <property type="evidence" value="ECO:0007669"/>
    <property type="project" value="UniProtKB-KW"/>
</dbReference>
<dbReference type="AlphaFoldDB" id="S2J491"/>
<evidence type="ECO:0000313" key="9">
    <source>
        <dbReference type="Proteomes" id="UP000014254"/>
    </source>
</evidence>
<dbReference type="InParanoid" id="S2J491"/>
<dbReference type="PANTHER" id="PTHR13184:SF5">
    <property type="entry name" value="METHYLTRANSFERASE-LIKE PROTEIN 17, MITOCHONDRIAL"/>
    <property type="match status" value="1"/>
</dbReference>
<reference evidence="9" key="1">
    <citation type="submission" date="2013-05" db="EMBL/GenBank/DDBJ databases">
        <title>The Genome sequence of Mucor circinelloides f. circinelloides 1006PhL.</title>
        <authorList>
            <consortium name="The Broad Institute Genomics Platform"/>
            <person name="Cuomo C."/>
            <person name="Earl A."/>
            <person name="Findley K."/>
            <person name="Lee S.C."/>
            <person name="Walker B."/>
            <person name="Young S."/>
            <person name="Zeng Q."/>
            <person name="Gargeya S."/>
            <person name="Fitzgerald M."/>
            <person name="Haas B."/>
            <person name="Abouelleil A."/>
            <person name="Allen A.W."/>
            <person name="Alvarado L."/>
            <person name="Arachchi H.M."/>
            <person name="Berlin A.M."/>
            <person name="Chapman S.B."/>
            <person name="Gainer-Dewar J."/>
            <person name="Goldberg J."/>
            <person name="Griggs A."/>
            <person name="Gujja S."/>
            <person name="Hansen M."/>
            <person name="Howarth C."/>
            <person name="Imamovic A."/>
            <person name="Ireland A."/>
            <person name="Larimer J."/>
            <person name="McCowan C."/>
            <person name="Murphy C."/>
            <person name="Pearson M."/>
            <person name="Poon T.W."/>
            <person name="Priest M."/>
            <person name="Roberts A."/>
            <person name="Saif S."/>
            <person name="Shea T."/>
            <person name="Sisk P."/>
            <person name="Sykes S."/>
            <person name="Wortman J."/>
            <person name="Nusbaum C."/>
            <person name="Birren B."/>
        </authorList>
    </citation>
    <scope>NUCLEOTIDE SEQUENCE [LARGE SCALE GENOMIC DNA]</scope>
    <source>
        <strain evidence="9">1006PhL</strain>
    </source>
</reference>
<dbReference type="OrthoDB" id="421327at2759"/>
<dbReference type="SUPFAM" id="SSF53335">
    <property type="entry name" value="S-adenosyl-L-methionine-dependent methyltransferases"/>
    <property type="match status" value="1"/>
</dbReference>
<evidence type="ECO:0000313" key="8">
    <source>
        <dbReference type="EMBL" id="EPB84449.1"/>
    </source>
</evidence>
<organism evidence="8 9">
    <name type="scientific">Mucor circinelloides f. circinelloides (strain 1006PhL)</name>
    <name type="common">Mucormycosis agent</name>
    <name type="synonym">Calyptromyces circinelloides</name>
    <dbReference type="NCBI Taxonomy" id="1220926"/>
    <lineage>
        <taxon>Eukaryota</taxon>
        <taxon>Fungi</taxon>
        <taxon>Fungi incertae sedis</taxon>
        <taxon>Mucoromycota</taxon>
        <taxon>Mucoromycotina</taxon>
        <taxon>Mucoromycetes</taxon>
        <taxon>Mucorales</taxon>
        <taxon>Mucorineae</taxon>
        <taxon>Mucoraceae</taxon>
        <taxon>Mucor</taxon>
    </lineage>
</organism>
<evidence type="ECO:0000256" key="2">
    <source>
        <dbReference type="ARBA" id="ARBA00022723"/>
    </source>
</evidence>
<dbReference type="STRING" id="1220926.S2J491"/>
<keyword evidence="9" id="KW-1185">Reference proteome</keyword>
<keyword evidence="2" id="KW-0479">Metal-binding</keyword>
<dbReference type="InterPro" id="IPR029063">
    <property type="entry name" value="SAM-dependent_MTases_sf"/>
</dbReference>
<name>S2J491_MUCC1</name>
<dbReference type="eggNOG" id="KOG2539">
    <property type="taxonomic scope" value="Eukaryota"/>
</dbReference>
<dbReference type="Gene3D" id="3.40.50.150">
    <property type="entry name" value="Vaccinia Virus protein VP39"/>
    <property type="match status" value="1"/>
</dbReference>
<dbReference type="GO" id="GO:0003735">
    <property type="term" value="F:structural constituent of ribosome"/>
    <property type="evidence" value="ECO:0007669"/>
    <property type="project" value="TreeGrafter"/>
</dbReference>
<evidence type="ECO:0000256" key="3">
    <source>
        <dbReference type="ARBA" id="ARBA00022946"/>
    </source>
</evidence>
<dbReference type="OMA" id="PRKHPGI"/>
<dbReference type="GO" id="GO:0005763">
    <property type="term" value="C:mitochondrial small ribosomal subunit"/>
    <property type="evidence" value="ECO:0007669"/>
    <property type="project" value="TreeGrafter"/>
</dbReference>
<evidence type="ECO:0000256" key="1">
    <source>
        <dbReference type="ARBA" id="ARBA00004173"/>
    </source>
</evidence>
<dbReference type="Pfam" id="PF09243">
    <property type="entry name" value="Rsm22"/>
    <property type="match status" value="1"/>
</dbReference>
<evidence type="ECO:0000256" key="7">
    <source>
        <dbReference type="ARBA" id="ARBA00045681"/>
    </source>
</evidence>
<keyword evidence="5" id="KW-0411">Iron-sulfur</keyword>
<comment type="subcellular location">
    <subcellularLocation>
        <location evidence="1">Mitochondrion</location>
    </subcellularLocation>
</comment>
<dbReference type="FunCoup" id="S2J491">
    <property type="interactions" value="79"/>
</dbReference>
<dbReference type="GO" id="GO:0008168">
    <property type="term" value="F:methyltransferase activity"/>
    <property type="evidence" value="ECO:0007669"/>
    <property type="project" value="InterPro"/>
</dbReference>
<dbReference type="VEuPathDB" id="FungiDB:HMPREF1544_08813"/>
<evidence type="ECO:0000256" key="6">
    <source>
        <dbReference type="ARBA" id="ARBA00023128"/>
    </source>
</evidence>
<dbReference type="EMBL" id="KE124039">
    <property type="protein sequence ID" value="EPB84449.1"/>
    <property type="molecule type" value="Genomic_DNA"/>
</dbReference>
<sequence length="465" mass="52113">MATKQLFRRLAMRQYTSAASKNKAIFLTEKQLQSLALDQESELIAKEITVSSEHHVRSSEEADFGRKRIGCVELPKPLVQGITELIEGQDKRLIRTDALRLYDALRSTARIPKESNEDFDGSRKAKKLRNSSAKALVEPHKLSYGPRESVAYAAGVLPSTFAAITNVMHEIFSRMIDFKPRSMLDFGTGPGTAIWAAKEIFKLDTCVGVDLSEDMLRVAEHLEESVKSESDAAIEFKRYLGFDPKAPKTDLVVSAFTLGDIASAALQKSTIEQLWEQTGDVLVLIDRGTPIGFSNIARARQWILDLEGANAHVVAPCSHDRPCPLLFSPQAKPDDIWCHFSQRVQRPTFLMKTKHSKFNTEDSKYSYVVLRRGSRPTAGPTTTMEEKAYAWPRLIQPALKKNGHVVMDVCSKEGEIQRMVIPKSQGKIPYRDARKAMWGDLFPHPSKNKVVTRVSQGVVEKQQSE</sequence>